<dbReference type="Pfam" id="PF06985">
    <property type="entry name" value="HET"/>
    <property type="match status" value="1"/>
</dbReference>
<feature type="region of interest" description="Disordered" evidence="1">
    <location>
        <begin position="173"/>
        <end position="196"/>
    </location>
</feature>
<comment type="caution">
    <text evidence="3">The sequence shown here is derived from an EMBL/GenBank/DDBJ whole genome shotgun (WGS) entry which is preliminary data.</text>
</comment>
<dbReference type="PANTHER" id="PTHR33112">
    <property type="entry name" value="DOMAIN PROTEIN, PUTATIVE-RELATED"/>
    <property type="match status" value="1"/>
</dbReference>
<dbReference type="OrthoDB" id="2958217at2759"/>
<dbReference type="STRING" id="2656787.A0A370TUT5"/>
<reference evidence="3 4" key="1">
    <citation type="journal article" date="2018" name="IMA Fungus">
        <title>IMA Genome-F 9: Draft genome sequence of Annulohypoxylon stygium, Aspergillus mulundensis, Berkeleyomyces basicola (syn. Thielaviopsis basicola), Ceratocystis smalleyi, two Cercospora beticola strains, Coleophoma cylindrospora, Fusarium fracticaudum, Phialophora cf. hyalina, and Morchella septimelata.</title>
        <authorList>
            <person name="Wingfield B.D."/>
            <person name="Bills G.F."/>
            <person name="Dong Y."/>
            <person name="Huang W."/>
            <person name="Nel W.J."/>
            <person name="Swalarsk-Parry B.S."/>
            <person name="Vaghefi N."/>
            <person name="Wilken P.M."/>
            <person name="An Z."/>
            <person name="de Beer Z.W."/>
            <person name="De Vos L."/>
            <person name="Chen L."/>
            <person name="Duong T.A."/>
            <person name="Gao Y."/>
            <person name="Hammerbacher A."/>
            <person name="Kikkert J.R."/>
            <person name="Li Y."/>
            <person name="Li H."/>
            <person name="Li K."/>
            <person name="Li Q."/>
            <person name="Liu X."/>
            <person name="Ma X."/>
            <person name="Naidoo K."/>
            <person name="Pethybridge S.J."/>
            <person name="Sun J."/>
            <person name="Steenkamp E.T."/>
            <person name="van der Nest M.A."/>
            <person name="van Wyk S."/>
            <person name="Wingfield M.J."/>
            <person name="Xiong C."/>
            <person name="Yue Q."/>
            <person name="Zhang X."/>
        </authorList>
    </citation>
    <scope>NUCLEOTIDE SEQUENCE [LARGE SCALE GENOMIC DNA]</scope>
    <source>
        <strain evidence="3 4">BP 5553</strain>
    </source>
</reference>
<dbReference type="InterPro" id="IPR010730">
    <property type="entry name" value="HET"/>
</dbReference>
<sequence>MSGYTSRFTLGNISGYLGDMCRAAIALDSRDAFPGWKLHNARIVDSTIYLSMVKRTLDMCLESHGKVCSALVPERLQIARMVDITTWKVVPYPANSNKKEQLEMMDQIYAGATVTIVAMAGKDSDSGLPGVSDKYSRREQLKEVIEDMSINGTSHTGLLPYLSQLTRYGHGDNDTSSGVGTASCDENEPGSTPINRRGGNVDAFARVLASYSQRRLTNEQDSLNAMLGILSAIRTKLIPSGFIYGLPLQSNPQSLGWIHDCTGIPKRLRSFPSWSWCGWEGKVKFPDRLLFKGYEEGYPRSDLHPQVVAHDEQELSVEGLVVQLGVVTKAFGEALILGTDESTGYIKERNFAHNNTLPSGIYSCLVAQRVLYEPEVSGQGLPLPLLALSSPSPSPSPSPRAVSHLAFLSSIFLVIKTAEAASIFSSSSSFNKKLSPLFQNVSSAGAAPVVGTTATGAATAAGVVTTSGAAAAAATEEVVVVRSLFWAIILEGGGSPEGGGGRGRRSWQLW</sequence>
<dbReference type="RefSeq" id="XP_031871953.1">
    <property type="nucleotide sequence ID" value="XM_032012260.1"/>
</dbReference>
<evidence type="ECO:0000259" key="2">
    <source>
        <dbReference type="Pfam" id="PF06985"/>
    </source>
</evidence>
<feature type="domain" description="Heterokaryon incompatibility" evidence="2">
    <location>
        <begin position="96"/>
        <end position="143"/>
    </location>
</feature>
<dbReference type="GeneID" id="43596486"/>
<dbReference type="Proteomes" id="UP000254866">
    <property type="component" value="Unassembled WGS sequence"/>
</dbReference>
<evidence type="ECO:0000313" key="4">
    <source>
        <dbReference type="Proteomes" id="UP000254866"/>
    </source>
</evidence>
<dbReference type="AlphaFoldDB" id="A0A370TUT5"/>
<protein>
    <recommendedName>
        <fullName evidence="2">Heterokaryon incompatibility domain-containing protein</fullName>
    </recommendedName>
</protein>
<keyword evidence="4" id="KW-1185">Reference proteome</keyword>
<organism evidence="3 4">
    <name type="scientific">Venustampulla echinocandica</name>
    <dbReference type="NCBI Taxonomy" id="2656787"/>
    <lineage>
        <taxon>Eukaryota</taxon>
        <taxon>Fungi</taxon>
        <taxon>Dikarya</taxon>
        <taxon>Ascomycota</taxon>
        <taxon>Pezizomycotina</taxon>
        <taxon>Leotiomycetes</taxon>
        <taxon>Helotiales</taxon>
        <taxon>Pleuroascaceae</taxon>
        <taxon>Venustampulla</taxon>
    </lineage>
</organism>
<evidence type="ECO:0000313" key="3">
    <source>
        <dbReference type="EMBL" id="RDL39297.1"/>
    </source>
</evidence>
<gene>
    <name evidence="3" type="ORF">BP5553_03637</name>
</gene>
<accession>A0A370TUT5</accession>
<dbReference type="EMBL" id="NPIC01000002">
    <property type="protein sequence ID" value="RDL39297.1"/>
    <property type="molecule type" value="Genomic_DNA"/>
</dbReference>
<evidence type="ECO:0000256" key="1">
    <source>
        <dbReference type="SAM" id="MobiDB-lite"/>
    </source>
</evidence>
<dbReference type="PANTHER" id="PTHR33112:SF12">
    <property type="entry name" value="HETEROKARYON INCOMPATIBILITY DOMAIN-CONTAINING PROTEIN"/>
    <property type="match status" value="1"/>
</dbReference>
<name>A0A370TUT5_9HELO</name>
<proteinExistence type="predicted"/>